<feature type="domain" description="C2H2-type" evidence="3">
    <location>
        <begin position="404"/>
        <end position="427"/>
    </location>
</feature>
<accession>A0AAV2I910</accession>
<evidence type="ECO:0000313" key="4">
    <source>
        <dbReference type="EMBL" id="CAL1543041.1"/>
    </source>
</evidence>
<keyword evidence="5" id="KW-1185">Reference proteome</keyword>
<organism evidence="4 5">
    <name type="scientific">Lymnaea stagnalis</name>
    <name type="common">Great pond snail</name>
    <name type="synonym">Helix stagnalis</name>
    <dbReference type="NCBI Taxonomy" id="6523"/>
    <lineage>
        <taxon>Eukaryota</taxon>
        <taxon>Metazoa</taxon>
        <taxon>Spiralia</taxon>
        <taxon>Lophotrochozoa</taxon>
        <taxon>Mollusca</taxon>
        <taxon>Gastropoda</taxon>
        <taxon>Heterobranchia</taxon>
        <taxon>Euthyneura</taxon>
        <taxon>Panpulmonata</taxon>
        <taxon>Hygrophila</taxon>
        <taxon>Lymnaeoidea</taxon>
        <taxon>Lymnaeidae</taxon>
        <taxon>Lymnaea</taxon>
    </lineage>
</organism>
<dbReference type="EMBL" id="CAXITT010000521">
    <property type="protein sequence ID" value="CAL1543041.1"/>
    <property type="molecule type" value="Genomic_DNA"/>
</dbReference>
<keyword evidence="1" id="KW-0862">Zinc</keyword>
<dbReference type="AlphaFoldDB" id="A0AAV2I910"/>
<gene>
    <name evidence="4" type="ORF">GSLYS_00016575001</name>
</gene>
<keyword evidence="1" id="KW-0863">Zinc-finger</keyword>
<dbReference type="SMART" id="SM00355">
    <property type="entry name" value="ZnF_C2H2"/>
    <property type="match status" value="2"/>
</dbReference>
<dbReference type="Proteomes" id="UP001497497">
    <property type="component" value="Unassembled WGS sequence"/>
</dbReference>
<feature type="domain" description="C2H2-type" evidence="3">
    <location>
        <begin position="17"/>
        <end position="40"/>
    </location>
</feature>
<evidence type="ECO:0000313" key="5">
    <source>
        <dbReference type="Proteomes" id="UP001497497"/>
    </source>
</evidence>
<evidence type="ECO:0000259" key="3">
    <source>
        <dbReference type="PROSITE" id="PS50157"/>
    </source>
</evidence>
<sequence>MSRNSMEKHKTLHFDKHQCYNCKKCFLFAHALKEHTRNHSCNSLKFLAELPLNKEVNLKSRSVQTSDTLEPQCDQVLTNGVNALDKNCVLTRGSNRKNIFEMLSSVVNPEENCSDFEDHISLEHLKKCISSPKTINRAHNKNREHKTGTKSSKTNHSPDELLAYSINQNDMVKNYSKSTQSLLKLKEKLTKQKSSQIKKKLKLKIIKSQKTQLQKKKVSKKAGQAFINGDTFTSDKKKSLTEHAGELAQHCESPLVVRGTIKRTRKKQYINSSCSSSKVLENNSQMRNTISSDTESATSDLDSDYDKSNDKIPPQLIYINGRTYFNDQNPFVKKKIPQGKLSGSPFSQNSAEFTKVSTRPQAEKAGKASHLDFSGCHLCNIHCEDKTESQTNLKLLKEHVPYSYICFICGNSFLFKDSLKPHMETCHQICSSQDNLSKENAPQICKKHQQIIEIIDLALRSMLDPFQNKIDALNGKRKILDSNREKVVRCSPDTCIIVEDEDTEPHCDLTDLETSYVDLLKPYMRIYSDTELLALSTNDF</sequence>
<evidence type="ECO:0000256" key="1">
    <source>
        <dbReference type="PROSITE-ProRule" id="PRU00042"/>
    </source>
</evidence>
<evidence type="ECO:0000256" key="2">
    <source>
        <dbReference type="SAM" id="MobiDB-lite"/>
    </source>
</evidence>
<proteinExistence type="predicted"/>
<name>A0AAV2I910_LYMST</name>
<reference evidence="4 5" key="1">
    <citation type="submission" date="2024-04" db="EMBL/GenBank/DDBJ databases">
        <authorList>
            <consortium name="Genoscope - CEA"/>
            <person name="William W."/>
        </authorList>
    </citation>
    <scope>NUCLEOTIDE SEQUENCE [LARGE SCALE GENOMIC DNA]</scope>
</reference>
<feature type="region of interest" description="Disordered" evidence="2">
    <location>
        <begin position="133"/>
        <end position="157"/>
    </location>
</feature>
<keyword evidence="1" id="KW-0479">Metal-binding</keyword>
<protein>
    <recommendedName>
        <fullName evidence="3">C2H2-type domain-containing protein</fullName>
    </recommendedName>
</protein>
<feature type="compositionally biased region" description="Polar residues" evidence="2">
    <location>
        <begin position="280"/>
        <end position="300"/>
    </location>
</feature>
<feature type="region of interest" description="Disordered" evidence="2">
    <location>
        <begin position="280"/>
        <end position="309"/>
    </location>
</feature>
<dbReference type="InterPro" id="IPR013087">
    <property type="entry name" value="Znf_C2H2_type"/>
</dbReference>
<dbReference type="PROSITE" id="PS50157">
    <property type="entry name" value="ZINC_FINGER_C2H2_2"/>
    <property type="match status" value="2"/>
</dbReference>
<dbReference type="PROSITE" id="PS00028">
    <property type="entry name" value="ZINC_FINGER_C2H2_1"/>
    <property type="match status" value="2"/>
</dbReference>
<dbReference type="GO" id="GO:0008270">
    <property type="term" value="F:zinc ion binding"/>
    <property type="evidence" value="ECO:0007669"/>
    <property type="project" value="UniProtKB-KW"/>
</dbReference>
<comment type="caution">
    <text evidence="4">The sequence shown here is derived from an EMBL/GenBank/DDBJ whole genome shotgun (WGS) entry which is preliminary data.</text>
</comment>